<dbReference type="InterPro" id="IPR006318">
    <property type="entry name" value="PTS_EI-like"/>
</dbReference>
<evidence type="ECO:0000256" key="8">
    <source>
        <dbReference type="ARBA" id="ARBA00022597"/>
    </source>
</evidence>
<keyword evidence="7" id="KW-0963">Cytoplasm</keyword>
<dbReference type="InterPro" id="IPR008731">
    <property type="entry name" value="PTS_EIN"/>
</dbReference>
<keyword evidence="11" id="KW-0479">Metal-binding</keyword>
<evidence type="ECO:0000256" key="4">
    <source>
        <dbReference type="ARBA" id="ARBA00007837"/>
    </source>
</evidence>
<evidence type="ECO:0000256" key="9">
    <source>
        <dbReference type="ARBA" id="ARBA00022679"/>
    </source>
</evidence>
<proteinExistence type="inferred from homology"/>
<keyword evidence="6" id="KW-0813">Transport</keyword>
<evidence type="ECO:0000256" key="11">
    <source>
        <dbReference type="ARBA" id="ARBA00022723"/>
    </source>
</evidence>
<dbReference type="EMBL" id="CBTK010000124">
    <property type="protein sequence ID" value="CDH45132.1"/>
    <property type="molecule type" value="Genomic_DNA"/>
</dbReference>
<keyword evidence="10" id="KW-0598">Phosphotransferase system</keyword>
<dbReference type="SUPFAM" id="SSF52009">
    <property type="entry name" value="Phosphohistidine domain"/>
    <property type="match status" value="1"/>
</dbReference>
<dbReference type="InterPro" id="IPR036637">
    <property type="entry name" value="Phosphohistidine_dom_sf"/>
</dbReference>
<dbReference type="Gene3D" id="3.50.30.10">
    <property type="entry name" value="Phosphohistidine domain"/>
    <property type="match status" value="1"/>
</dbReference>
<comment type="cofactor">
    <cofactor evidence="2">
        <name>Mg(2+)</name>
        <dbReference type="ChEBI" id="CHEBI:18420"/>
    </cofactor>
</comment>
<comment type="catalytic activity">
    <reaction evidence="1">
        <text>L-histidyl-[protein] + phosphoenolpyruvate = N(pros)-phospho-L-histidyl-[protein] + pyruvate</text>
        <dbReference type="Rhea" id="RHEA:23880"/>
        <dbReference type="Rhea" id="RHEA-COMP:9745"/>
        <dbReference type="Rhea" id="RHEA-COMP:9746"/>
        <dbReference type="ChEBI" id="CHEBI:15361"/>
        <dbReference type="ChEBI" id="CHEBI:29979"/>
        <dbReference type="ChEBI" id="CHEBI:58702"/>
        <dbReference type="ChEBI" id="CHEBI:64837"/>
        <dbReference type="EC" id="2.7.3.9"/>
    </reaction>
</comment>
<dbReference type="Pfam" id="PF00391">
    <property type="entry name" value="PEP-utilizers"/>
    <property type="match status" value="1"/>
</dbReference>
<dbReference type="Gene3D" id="3.20.20.60">
    <property type="entry name" value="Phosphoenolpyruvate-binding domains"/>
    <property type="match status" value="1"/>
</dbReference>
<evidence type="ECO:0000256" key="2">
    <source>
        <dbReference type="ARBA" id="ARBA00001946"/>
    </source>
</evidence>
<dbReference type="Pfam" id="PF01590">
    <property type="entry name" value="GAF"/>
    <property type="match status" value="1"/>
</dbReference>
<dbReference type="Pfam" id="PF02896">
    <property type="entry name" value="PEP-utilizers_C"/>
    <property type="match status" value="1"/>
</dbReference>
<dbReference type="InterPro" id="IPR036618">
    <property type="entry name" value="PtsI_HPr-bd_sf"/>
</dbReference>
<dbReference type="Proteomes" id="UP000019184">
    <property type="component" value="Unassembled WGS sequence"/>
</dbReference>
<dbReference type="InterPro" id="IPR008279">
    <property type="entry name" value="PEP-util_enz_mobile_dom"/>
</dbReference>
<evidence type="ECO:0000256" key="3">
    <source>
        <dbReference type="ARBA" id="ARBA00004496"/>
    </source>
</evidence>
<dbReference type="GO" id="GO:0005737">
    <property type="term" value="C:cytoplasm"/>
    <property type="evidence" value="ECO:0007669"/>
    <property type="project" value="UniProtKB-SubCell"/>
</dbReference>
<gene>
    <name evidence="15" type="primary">ptsP</name>
    <name evidence="15" type="ORF">BN874_210012</name>
</gene>
<dbReference type="InterPro" id="IPR015813">
    <property type="entry name" value="Pyrv/PenolPyrv_kinase-like_dom"/>
</dbReference>
<protein>
    <recommendedName>
        <fullName evidence="5">phosphoenolpyruvate--protein phosphotransferase</fullName>
        <ecNumber evidence="5">2.7.3.9</ecNumber>
    </recommendedName>
</protein>
<evidence type="ECO:0000256" key="5">
    <source>
        <dbReference type="ARBA" id="ARBA00012232"/>
    </source>
</evidence>
<evidence type="ECO:0000256" key="12">
    <source>
        <dbReference type="ARBA" id="ARBA00022777"/>
    </source>
</evidence>
<dbReference type="InterPro" id="IPR040442">
    <property type="entry name" value="Pyrv_kinase-like_dom_sf"/>
</dbReference>
<dbReference type="InterPro" id="IPR050499">
    <property type="entry name" value="PEP-utilizing_PTS_enzyme"/>
</dbReference>
<dbReference type="PANTHER" id="PTHR46244:SF1">
    <property type="entry name" value="PHOSPHOENOLPYRUVATE-DEPENDENT PHOSPHOTRANSFERASE SYSTEM"/>
    <property type="match status" value="1"/>
</dbReference>
<keyword evidence="13" id="KW-0460">Magnesium</keyword>
<dbReference type="InterPro" id="IPR003018">
    <property type="entry name" value="GAF"/>
</dbReference>
<keyword evidence="9 15" id="KW-0808">Transferase</keyword>
<evidence type="ECO:0000259" key="14">
    <source>
        <dbReference type="SMART" id="SM00065"/>
    </source>
</evidence>
<evidence type="ECO:0000256" key="6">
    <source>
        <dbReference type="ARBA" id="ARBA00022448"/>
    </source>
</evidence>
<keyword evidence="8" id="KW-0762">Sugar transport</keyword>
<dbReference type="InterPro" id="IPR029016">
    <property type="entry name" value="GAF-like_dom_sf"/>
</dbReference>
<comment type="similarity">
    <text evidence="4">Belongs to the PEP-utilizing enzyme family.</text>
</comment>
<dbReference type="GO" id="GO:0016301">
    <property type="term" value="F:kinase activity"/>
    <property type="evidence" value="ECO:0007669"/>
    <property type="project" value="UniProtKB-KW"/>
</dbReference>
<dbReference type="SMART" id="SM00065">
    <property type="entry name" value="GAF"/>
    <property type="match status" value="1"/>
</dbReference>
<dbReference type="GO" id="GO:0046872">
    <property type="term" value="F:metal ion binding"/>
    <property type="evidence" value="ECO:0007669"/>
    <property type="project" value="UniProtKB-KW"/>
</dbReference>
<dbReference type="Pfam" id="PF05524">
    <property type="entry name" value="PEP-utilisers_N"/>
    <property type="match status" value="1"/>
</dbReference>
<dbReference type="SUPFAM" id="SSF55781">
    <property type="entry name" value="GAF domain-like"/>
    <property type="match status" value="1"/>
</dbReference>
<comment type="subcellular location">
    <subcellularLocation>
        <location evidence="3">Cytoplasm</location>
    </subcellularLocation>
</comment>
<comment type="caution">
    <text evidence="15">The sequence shown here is derived from an EMBL/GenBank/DDBJ whole genome shotgun (WGS) entry which is preliminary data.</text>
</comment>
<dbReference type="GO" id="GO:0009401">
    <property type="term" value="P:phosphoenolpyruvate-dependent sugar phosphotransferase system"/>
    <property type="evidence" value="ECO:0007669"/>
    <property type="project" value="UniProtKB-KW"/>
</dbReference>
<reference evidence="15 16" key="1">
    <citation type="journal article" date="2014" name="ISME J.">
        <title>Candidatus Competibacter-lineage genomes retrieved from metagenomes reveal functional metabolic diversity.</title>
        <authorList>
            <person name="McIlroy S.J."/>
            <person name="Albertsen M."/>
            <person name="Andresen E.K."/>
            <person name="Saunders A.M."/>
            <person name="Kristiansen R."/>
            <person name="Stokholm-Bjerregaard M."/>
            <person name="Nielsen K.L."/>
            <person name="Nielsen P.H."/>
        </authorList>
    </citation>
    <scope>NUCLEOTIDE SEQUENCE [LARGE SCALE GENOMIC DNA]</scope>
    <source>
        <strain evidence="15 16">Run_B_J11</strain>
    </source>
</reference>
<dbReference type="AlphaFoldDB" id="A0A7U7GB19"/>
<dbReference type="GO" id="GO:0008965">
    <property type="term" value="F:phosphoenolpyruvate-protein phosphotransferase activity"/>
    <property type="evidence" value="ECO:0007669"/>
    <property type="project" value="UniProtKB-EC"/>
</dbReference>
<evidence type="ECO:0000313" key="15">
    <source>
        <dbReference type="EMBL" id="CDH45132.1"/>
    </source>
</evidence>
<evidence type="ECO:0000256" key="10">
    <source>
        <dbReference type="ARBA" id="ARBA00022683"/>
    </source>
</evidence>
<dbReference type="NCBIfam" id="TIGR01417">
    <property type="entry name" value="PTS_I_fam"/>
    <property type="match status" value="1"/>
</dbReference>
<evidence type="ECO:0000256" key="13">
    <source>
        <dbReference type="ARBA" id="ARBA00022842"/>
    </source>
</evidence>
<dbReference type="PANTHER" id="PTHR46244">
    <property type="entry name" value="PHOSPHOENOLPYRUVATE-PROTEIN PHOSPHOTRANSFERASE"/>
    <property type="match status" value="1"/>
</dbReference>
<dbReference type="SUPFAM" id="SSF47831">
    <property type="entry name" value="Enzyme I of the PEP:sugar phosphotransferase system HPr-binding (sub)domain"/>
    <property type="match status" value="1"/>
</dbReference>
<dbReference type="SUPFAM" id="SSF51621">
    <property type="entry name" value="Phosphoenolpyruvate/pyruvate domain"/>
    <property type="match status" value="1"/>
</dbReference>
<feature type="domain" description="GAF" evidence="14">
    <location>
        <begin position="48"/>
        <end position="195"/>
    </location>
</feature>
<dbReference type="EC" id="2.7.3.9" evidence="5"/>
<dbReference type="InterPro" id="IPR000121">
    <property type="entry name" value="PEP_util_C"/>
</dbReference>
<dbReference type="NCBIfam" id="NF008283">
    <property type="entry name" value="PRK11061.1"/>
    <property type="match status" value="1"/>
</dbReference>
<keyword evidence="12" id="KW-0418">Kinase</keyword>
<evidence type="ECO:0000256" key="7">
    <source>
        <dbReference type="ARBA" id="ARBA00022490"/>
    </source>
</evidence>
<sequence>MLAPSAYAAPAPVFPALSAPFLSSPSTEAGSMLDILRRIVQDINATRDLNEALNLIVAEVKAALHTDVCSVYITDPVRGEHVLMATDGLRPSAVGKVRLKLGQGLTGLAAGRVEPINVENAPAHPAFRYIAATGEAPFHGFIGVPILRRRKVLGVLVAQQREQRKYTADEESFLVTLATQLAACINQAEIRQALDRLDDDVLSGTLFLEGVASAHGLALGEAVVVFPAAALDRVPDKDIENPDAEASRFRQAVAAELAELQRLSERMRLLLSAGDRALFDAYALLLGSDSLVNGTLERIYAGNWAPGALRATVLEYANIFTEMDDPYLRERAADILDLGQRLLNRLQEEQSFNRHYPDETILMGDEISVSQLLDVPTEKLKGLVSVRGTGASHVALLARGLGIPAVFGVSNLPPGRLNGREVAVDGYTVRVCIQPSPALRQEYLKLIAEEAKLSRGLQHLRDLPAETPDGHRLELHANSGLFADIAAARNSGVHGVGLYRSELHFFLRDRFPGEEEQTTLYTRVLRIMDPHPVVLRTLDIGGDKPLPYFPIIEQNPFLGWRGIRISLDQPDLFKTQLRAMLRAGAAYPNLSILFPMISSVSELSEALELLRSAQAELQEEGVAVTTPKIGIMVEVPSAVFQIDALIQRVDFASIGSNDLTQYLLAVDRNNDRVAKLYDSLHPAVLKAIHHVIERVQAAGRPVSVCGEMAGDPAAALLLMAMGVDSLSMNLGGLLKIKWMIRSIPYVEAQALLTEVMTLNSTAAIRDRAHAFLDQHGLGGPLRIGK</sequence>
<dbReference type="PRINTS" id="PR01736">
    <property type="entry name" value="PHPHTRNFRASE"/>
</dbReference>
<dbReference type="Gene3D" id="3.30.450.40">
    <property type="match status" value="1"/>
</dbReference>
<evidence type="ECO:0000313" key="16">
    <source>
        <dbReference type="Proteomes" id="UP000019184"/>
    </source>
</evidence>
<evidence type="ECO:0000256" key="1">
    <source>
        <dbReference type="ARBA" id="ARBA00000683"/>
    </source>
</evidence>
<dbReference type="Gene3D" id="1.10.274.10">
    <property type="entry name" value="PtsI, HPr-binding domain"/>
    <property type="match status" value="1"/>
</dbReference>
<accession>A0A7U7GB19</accession>
<name>A0A7U7GB19_9GAMM</name>
<keyword evidence="16" id="KW-1185">Reference proteome</keyword>
<organism evidence="15 16">
    <name type="scientific">Candidatus Contendobacter odensis Run_B_J11</name>
    <dbReference type="NCBI Taxonomy" id="1400861"/>
    <lineage>
        <taxon>Bacteria</taxon>
        <taxon>Pseudomonadati</taxon>
        <taxon>Pseudomonadota</taxon>
        <taxon>Gammaproteobacteria</taxon>
        <taxon>Candidatus Competibacteraceae</taxon>
        <taxon>Candidatus Contendibacter</taxon>
    </lineage>
</organism>